<organism evidence="3 4">
    <name type="scientific">Metallosphaera sedula</name>
    <dbReference type="NCBI Taxonomy" id="43687"/>
    <lineage>
        <taxon>Archaea</taxon>
        <taxon>Thermoproteota</taxon>
        <taxon>Thermoprotei</taxon>
        <taxon>Sulfolobales</taxon>
        <taxon>Sulfolobaceae</taxon>
        <taxon>Metallosphaera</taxon>
    </lineage>
</organism>
<sequence>MSVLNRMNVSAEELKSIIVEILNEREVEGSEVIADHMVEAELRGHSSHGVQRLIPLVKGVELGTISRRLQYDVLKKERGSMWIDGKHSVGIVLWNQLIQHEFDEPSSVIAVKNASHIGFLGYYTDKLATRGYVGIMFGNAEPAVVLPGTSRKLLSTTPLSIGIPHAPPIVLDMALSSTSRGKILEAQRKGEPIPEGWAVDSEGKPTTDPELALRGGILPIGGIRGFYLMLVLEILTSFISGSAMGPNVKGVLNTENPPNKGEILIVINPFYFASYTEQIDEIRKLLGMEFPGEHGLQLKARRLTEGIPIDAQLWSTLVKMKEKIPFFI</sequence>
<comment type="similarity">
    <text evidence="1">Belongs to the LDH2/MDH2 oxidoreductase family.</text>
</comment>
<evidence type="ECO:0000256" key="1">
    <source>
        <dbReference type="ARBA" id="ARBA00006056"/>
    </source>
</evidence>
<protein>
    <submittedName>
        <fullName evidence="3">L-sulfolactate dehydrogenase / malate dehydrogenase (NAD)</fullName>
        <ecNumber evidence="3">1.1.1.272</ecNumber>
        <ecNumber evidence="3">1.1.1.37</ecNumber>
    </submittedName>
</protein>
<gene>
    <name evidence="3" type="ORF">HA72_1122</name>
</gene>
<dbReference type="PANTHER" id="PTHR11091">
    <property type="entry name" value="OXIDOREDUCTASE-RELATED"/>
    <property type="match status" value="1"/>
</dbReference>
<accession>A0A088E7G3</accession>
<evidence type="ECO:0000256" key="2">
    <source>
        <dbReference type="ARBA" id="ARBA00023002"/>
    </source>
</evidence>
<dbReference type="GO" id="GO:0050578">
    <property type="term" value="F:(2R)-2-hydroxyacid dehydrogenase (NADP+) activity"/>
    <property type="evidence" value="ECO:0007669"/>
    <property type="project" value="UniProtKB-EC"/>
</dbReference>
<dbReference type="PANTHER" id="PTHR11091:SF0">
    <property type="entry name" value="MALATE DEHYDROGENASE"/>
    <property type="match status" value="1"/>
</dbReference>
<dbReference type="GO" id="GO:0030060">
    <property type="term" value="F:L-malate dehydrogenase (NAD+) activity"/>
    <property type="evidence" value="ECO:0007669"/>
    <property type="project" value="UniProtKB-EC"/>
</dbReference>
<dbReference type="RefSeq" id="WP_012021071.1">
    <property type="nucleotide sequence ID" value="NZ_AP019770.1"/>
</dbReference>
<dbReference type="EC" id="1.1.1.37" evidence="3"/>
<dbReference type="Proteomes" id="UP000029084">
    <property type="component" value="Chromosome"/>
</dbReference>
<dbReference type="Gene3D" id="1.10.1530.10">
    <property type="match status" value="1"/>
</dbReference>
<evidence type="ECO:0000313" key="3">
    <source>
        <dbReference type="EMBL" id="AIM27270.1"/>
    </source>
</evidence>
<dbReference type="InterPro" id="IPR043143">
    <property type="entry name" value="Mal/L-sulf/L-lact_DH-like_NADP"/>
</dbReference>
<dbReference type="InterPro" id="IPR003767">
    <property type="entry name" value="Malate/L-lactate_DH-like"/>
</dbReference>
<reference evidence="3 4" key="1">
    <citation type="journal article" date="2014" name="J. Bacteriol.">
        <title>Role of an Archaeal PitA Transporter in the Copper and Arsenic Resistance of Metallosphaera sedula, an Extreme Thermoacidophile.</title>
        <authorList>
            <person name="McCarthy S."/>
            <person name="Ai C."/>
            <person name="Wheaton G."/>
            <person name="Tevatia R."/>
            <person name="Eckrich V."/>
            <person name="Kelly R."/>
            <person name="Blum P."/>
        </authorList>
    </citation>
    <scope>NUCLEOTIDE SEQUENCE [LARGE SCALE GENOMIC DNA]</scope>
    <source>
        <strain evidence="3 4">CuR1</strain>
    </source>
</reference>
<keyword evidence="2 3" id="KW-0560">Oxidoreductase</keyword>
<dbReference type="Gene3D" id="3.30.1370.60">
    <property type="entry name" value="Hypothetical oxidoreductase yiak, domain 2"/>
    <property type="match status" value="1"/>
</dbReference>
<dbReference type="GeneID" id="91755597"/>
<proteinExistence type="inferred from homology"/>
<dbReference type="EC" id="1.1.1.272" evidence="3"/>
<dbReference type="AlphaFoldDB" id="A0A088E7G3"/>
<name>A0A088E7G3_9CREN</name>
<dbReference type="InterPro" id="IPR043144">
    <property type="entry name" value="Mal/L-sulf/L-lact_DH-like_ah"/>
</dbReference>
<evidence type="ECO:0000313" key="4">
    <source>
        <dbReference type="Proteomes" id="UP000029084"/>
    </source>
</evidence>
<dbReference type="SUPFAM" id="SSF89733">
    <property type="entry name" value="L-sulfolactate dehydrogenase-like"/>
    <property type="match status" value="1"/>
</dbReference>
<dbReference type="EMBL" id="CP008822">
    <property type="protein sequence ID" value="AIM27270.1"/>
    <property type="molecule type" value="Genomic_DNA"/>
</dbReference>
<dbReference type="InterPro" id="IPR036111">
    <property type="entry name" value="Mal/L-sulfo/L-lacto_DH-like_sf"/>
</dbReference>
<dbReference type="Pfam" id="PF02615">
    <property type="entry name" value="Ldh_2"/>
    <property type="match status" value="1"/>
</dbReference>
<dbReference type="OMA" id="TNTEPAM"/>